<sequence length="394" mass="45482">MVPSYSRKAISGWINYPCTVISHMMSENEMGYRGSKSTILYKYVGVKEQRVDGSWCINPNLIIMHLRCTLMGFERNYQIKIPSKQLNTNTKKFSTLHSPPKLNPWFVTGIADSEGTFTIMIDQNIKRTIDWRVQAKFQIGINVRDLELLLQIQQYFNGIGSIGKSGNMIFYSISSVKDLTNIIIPHFEKYSLLTQKAADFMLFKKIVKLMNNKAHLFIEGLHQIINIKASMNIGVSNIVKSKFNNIIPIDRPIINTENIPDPHWITGFVNGEGTFDVKIYRSKNKIGHAVQLRFRIPQHERDTKLIELLIKYFGSGVKEEHTKFPAVTLVIVKFSQITEKIIPFFELYPLIGHKKIDFFDWCKIARLMSDRSHLTYYGLNLIRQIKAGMNKGRK</sequence>
<accession>A0A7T3PCS8</accession>
<gene>
    <name evidence="3" type="primary">orf394</name>
</gene>
<evidence type="ECO:0000259" key="2">
    <source>
        <dbReference type="Pfam" id="PF00961"/>
    </source>
</evidence>
<reference evidence="3" key="1">
    <citation type="journal article" date="2020" name="IMA Fungus">
        <title>The 256 kb mitochondrial genome of Clavaria fumosa is the largest among phylum Basidiomycota and is rich in introns and intronic ORFs.</title>
        <authorList>
            <person name="Wang X."/>
            <person name="Wang Y."/>
            <person name="Yao W."/>
            <person name="Shen J."/>
            <person name="Chen M."/>
            <person name="Gao M."/>
            <person name="Ren J."/>
            <person name="Li Q."/>
            <person name="Liu N."/>
        </authorList>
    </citation>
    <scope>NUCLEOTIDE SEQUENCE</scope>
</reference>
<dbReference type="EMBL" id="MT114157">
    <property type="protein sequence ID" value="QPZ51110.1"/>
    <property type="molecule type" value="Genomic_DNA"/>
</dbReference>
<feature type="domain" description="Homing endonuclease LAGLIDADG" evidence="2">
    <location>
        <begin position="265"/>
        <end position="364"/>
    </location>
</feature>
<keyword evidence="3" id="KW-0378">Hydrolase</keyword>
<dbReference type="GO" id="GO:0004519">
    <property type="term" value="F:endonuclease activity"/>
    <property type="evidence" value="ECO:0007669"/>
    <property type="project" value="UniProtKB-KW"/>
</dbReference>
<dbReference type="GO" id="GO:0005739">
    <property type="term" value="C:mitochondrion"/>
    <property type="evidence" value="ECO:0007669"/>
    <property type="project" value="UniProtKB-ARBA"/>
</dbReference>
<dbReference type="InterPro" id="IPR004860">
    <property type="entry name" value="LAGLIDADG_dom"/>
</dbReference>
<evidence type="ECO:0000256" key="1">
    <source>
        <dbReference type="ARBA" id="ARBA00002670"/>
    </source>
</evidence>
<dbReference type="RefSeq" id="YP_010130208.1">
    <property type="nucleotide sequence ID" value="NC_056336.1"/>
</dbReference>
<keyword evidence="3" id="KW-0496">Mitochondrion</keyword>
<dbReference type="Pfam" id="PF00961">
    <property type="entry name" value="LAGLIDADG_1"/>
    <property type="match status" value="2"/>
</dbReference>
<dbReference type="InterPro" id="IPR051289">
    <property type="entry name" value="LAGLIDADG_Endonuclease"/>
</dbReference>
<feature type="domain" description="Homing endonuclease LAGLIDADG" evidence="2">
    <location>
        <begin position="108"/>
        <end position="207"/>
    </location>
</feature>
<dbReference type="GeneID" id="65338540"/>
<name>A0A7T3PCS8_9AGAR</name>
<proteinExistence type="predicted"/>
<dbReference type="InterPro" id="IPR027434">
    <property type="entry name" value="Homing_endonucl"/>
</dbReference>
<organism evidence="3">
    <name type="scientific">Clavaria fumosa</name>
    <dbReference type="NCBI Taxonomy" id="264083"/>
    <lineage>
        <taxon>Eukaryota</taxon>
        <taxon>Fungi</taxon>
        <taxon>Dikarya</taxon>
        <taxon>Basidiomycota</taxon>
        <taxon>Agaricomycotina</taxon>
        <taxon>Agaricomycetes</taxon>
        <taxon>Agaricomycetidae</taxon>
        <taxon>Agaricales</taxon>
        <taxon>Clavariineae</taxon>
        <taxon>Clavariaceae</taxon>
        <taxon>Clavaria</taxon>
    </lineage>
</organism>
<dbReference type="FunFam" id="3.10.28.10:FF:000010">
    <property type="entry name" value="LAGLIDADG homing endonuclease I-LtrII"/>
    <property type="match status" value="1"/>
</dbReference>
<dbReference type="AlphaFoldDB" id="A0A7T3PCS8"/>
<keyword evidence="3" id="KW-0255">Endonuclease</keyword>
<comment type="function">
    <text evidence="1">Mitochondrial DNA endonuclease involved in intron homing.</text>
</comment>
<dbReference type="PANTHER" id="PTHR36181">
    <property type="entry name" value="INTRON-ENCODED ENDONUCLEASE AI3-RELATED"/>
    <property type="match status" value="1"/>
</dbReference>
<dbReference type="SUPFAM" id="SSF55608">
    <property type="entry name" value="Homing endonucleases"/>
    <property type="match status" value="2"/>
</dbReference>
<protein>
    <submittedName>
        <fullName evidence="3">LAGLIDADG endonuclease</fullName>
    </submittedName>
</protein>
<dbReference type="Gene3D" id="3.10.28.10">
    <property type="entry name" value="Homing endonucleases"/>
    <property type="match status" value="2"/>
</dbReference>
<dbReference type="PANTHER" id="PTHR36181:SF4">
    <property type="entry name" value="LAGLIDADG ENDONUCLEASE"/>
    <property type="match status" value="1"/>
</dbReference>
<geneLocation type="mitochondrion" evidence="3"/>
<keyword evidence="3" id="KW-0540">Nuclease</keyword>
<evidence type="ECO:0000313" key="3">
    <source>
        <dbReference type="EMBL" id="QPZ51110.1"/>
    </source>
</evidence>